<protein>
    <submittedName>
        <fullName evidence="1">Uncharacterized protein</fullName>
    </submittedName>
</protein>
<accession>A0ABD2NRJ6</accession>
<evidence type="ECO:0000313" key="1">
    <source>
        <dbReference type="EMBL" id="KAL3280790.1"/>
    </source>
</evidence>
<proteinExistence type="predicted"/>
<sequence>MILKTIEKNANMRVLRSKLSNSKTKLTKMKNKKKEFYTNLYTSKSPNVMDTSSSVLNVGSEDLPDICLSEIRSALKSMRNGKCLGENHITAEMLKLSGGRMEELIQIY</sequence>
<organism evidence="1 2">
    <name type="scientific">Cryptolaemus montrouzieri</name>
    <dbReference type="NCBI Taxonomy" id="559131"/>
    <lineage>
        <taxon>Eukaryota</taxon>
        <taxon>Metazoa</taxon>
        <taxon>Ecdysozoa</taxon>
        <taxon>Arthropoda</taxon>
        <taxon>Hexapoda</taxon>
        <taxon>Insecta</taxon>
        <taxon>Pterygota</taxon>
        <taxon>Neoptera</taxon>
        <taxon>Endopterygota</taxon>
        <taxon>Coleoptera</taxon>
        <taxon>Polyphaga</taxon>
        <taxon>Cucujiformia</taxon>
        <taxon>Coccinelloidea</taxon>
        <taxon>Coccinellidae</taxon>
        <taxon>Scymninae</taxon>
        <taxon>Scymnini</taxon>
        <taxon>Cryptolaemus</taxon>
    </lineage>
</organism>
<comment type="caution">
    <text evidence="1">The sequence shown here is derived from an EMBL/GenBank/DDBJ whole genome shotgun (WGS) entry which is preliminary data.</text>
</comment>
<evidence type="ECO:0000313" key="2">
    <source>
        <dbReference type="Proteomes" id="UP001516400"/>
    </source>
</evidence>
<reference evidence="1 2" key="1">
    <citation type="journal article" date="2021" name="BMC Biol.">
        <title>Horizontally acquired antibacterial genes associated with adaptive radiation of ladybird beetles.</title>
        <authorList>
            <person name="Li H.S."/>
            <person name="Tang X.F."/>
            <person name="Huang Y.H."/>
            <person name="Xu Z.Y."/>
            <person name="Chen M.L."/>
            <person name="Du X.Y."/>
            <person name="Qiu B.Y."/>
            <person name="Chen P.T."/>
            <person name="Zhang W."/>
            <person name="Slipinski A."/>
            <person name="Escalona H.E."/>
            <person name="Waterhouse R.M."/>
            <person name="Zwick A."/>
            <person name="Pang H."/>
        </authorList>
    </citation>
    <scope>NUCLEOTIDE SEQUENCE [LARGE SCALE GENOMIC DNA]</scope>
    <source>
        <strain evidence="1">SYSU2018</strain>
    </source>
</reference>
<dbReference type="Proteomes" id="UP001516400">
    <property type="component" value="Unassembled WGS sequence"/>
</dbReference>
<gene>
    <name evidence="1" type="ORF">HHI36_004022</name>
</gene>
<name>A0ABD2NRJ6_9CUCU</name>
<dbReference type="AlphaFoldDB" id="A0ABD2NRJ6"/>
<dbReference type="EMBL" id="JABFTP020000144">
    <property type="protein sequence ID" value="KAL3280790.1"/>
    <property type="molecule type" value="Genomic_DNA"/>
</dbReference>
<keyword evidence="2" id="KW-1185">Reference proteome</keyword>